<dbReference type="InterPro" id="IPR052513">
    <property type="entry name" value="Thioester_dehydratase-like"/>
</dbReference>
<protein>
    <submittedName>
        <fullName evidence="3">Zn-ribbon domain-containing OB-fold protein</fullName>
    </submittedName>
</protein>
<proteinExistence type="predicted"/>
<name>A0ABW0Z3Y4_9ACTN</name>
<comment type="caution">
    <text evidence="3">The sequence shown here is derived from an EMBL/GenBank/DDBJ whole genome shotgun (WGS) entry which is preliminary data.</text>
</comment>
<evidence type="ECO:0000259" key="1">
    <source>
        <dbReference type="Pfam" id="PF01796"/>
    </source>
</evidence>
<dbReference type="Pfam" id="PF12172">
    <property type="entry name" value="zf-ChsH2"/>
    <property type="match status" value="1"/>
</dbReference>
<evidence type="ECO:0000313" key="4">
    <source>
        <dbReference type="Proteomes" id="UP001596083"/>
    </source>
</evidence>
<dbReference type="RefSeq" id="WP_390317106.1">
    <property type="nucleotide sequence ID" value="NZ_JBHSPB010000009.1"/>
</dbReference>
<dbReference type="Gene3D" id="6.10.30.10">
    <property type="match status" value="1"/>
</dbReference>
<feature type="domain" description="ChsH2 C-terminal OB-fold" evidence="1">
    <location>
        <begin position="59"/>
        <end position="124"/>
    </location>
</feature>
<sequence>MTDRPRFDIPDIDPFARPYWDAAAEGRLLIRRCRAQGCGRAHHYPREFCPYCWSEDVGWEEASGRATLYTWSVVHVSDLPPFDERPPWTAAAVDLDEGPRMMTEVVGCPEDLLRVGMPLRVRFRPGPVPPLRTPVFGPC</sequence>
<reference evidence="4" key="1">
    <citation type="journal article" date="2019" name="Int. J. Syst. Evol. Microbiol.">
        <title>The Global Catalogue of Microorganisms (GCM) 10K type strain sequencing project: providing services to taxonomists for standard genome sequencing and annotation.</title>
        <authorList>
            <consortium name="The Broad Institute Genomics Platform"/>
            <consortium name="The Broad Institute Genome Sequencing Center for Infectious Disease"/>
            <person name="Wu L."/>
            <person name="Ma J."/>
        </authorList>
    </citation>
    <scope>NUCLEOTIDE SEQUENCE [LARGE SCALE GENOMIC DNA]</scope>
    <source>
        <strain evidence="4">CGMCC 4.7304</strain>
    </source>
</reference>
<evidence type="ECO:0000313" key="3">
    <source>
        <dbReference type="EMBL" id="MFC5721758.1"/>
    </source>
</evidence>
<accession>A0ABW0Z3Y4</accession>
<gene>
    <name evidence="3" type="ORF">ACFP1Z_16420</name>
</gene>
<dbReference type="InterPro" id="IPR012340">
    <property type="entry name" value="NA-bd_OB-fold"/>
</dbReference>
<dbReference type="PANTHER" id="PTHR34075">
    <property type="entry name" value="BLR3430 PROTEIN"/>
    <property type="match status" value="1"/>
</dbReference>
<feature type="domain" description="ChsH2 rubredoxin-like zinc ribbon" evidence="2">
    <location>
        <begin position="20"/>
        <end position="57"/>
    </location>
</feature>
<organism evidence="3 4">
    <name type="scientific">Streptomyces gamaensis</name>
    <dbReference type="NCBI Taxonomy" id="1763542"/>
    <lineage>
        <taxon>Bacteria</taxon>
        <taxon>Bacillati</taxon>
        <taxon>Actinomycetota</taxon>
        <taxon>Actinomycetes</taxon>
        <taxon>Kitasatosporales</taxon>
        <taxon>Streptomycetaceae</taxon>
        <taxon>Streptomyces</taxon>
    </lineage>
</organism>
<dbReference type="EMBL" id="JBHSPB010000009">
    <property type="protein sequence ID" value="MFC5721758.1"/>
    <property type="molecule type" value="Genomic_DNA"/>
</dbReference>
<dbReference type="SUPFAM" id="SSF50249">
    <property type="entry name" value="Nucleic acid-binding proteins"/>
    <property type="match status" value="1"/>
</dbReference>
<dbReference type="InterPro" id="IPR022002">
    <property type="entry name" value="ChsH2_Znr"/>
</dbReference>
<dbReference type="Pfam" id="PF01796">
    <property type="entry name" value="OB_ChsH2_C"/>
    <property type="match status" value="1"/>
</dbReference>
<evidence type="ECO:0000259" key="2">
    <source>
        <dbReference type="Pfam" id="PF12172"/>
    </source>
</evidence>
<keyword evidence="4" id="KW-1185">Reference proteome</keyword>
<dbReference type="InterPro" id="IPR002878">
    <property type="entry name" value="ChsH2_C"/>
</dbReference>
<dbReference type="Proteomes" id="UP001596083">
    <property type="component" value="Unassembled WGS sequence"/>
</dbReference>
<dbReference type="PANTHER" id="PTHR34075:SF5">
    <property type="entry name" value="BLR3430 PROTEIN"/>
    <property type="match status" value="1"/>
</dbReference>